<organism evidence="1 2">
    <name type="scientific">Caerostris extrusa</name>
    <name type="common">Bark spider</name>
    <name type="synonym">Caerostris bankana</name>
    <dbReference type="NCBI Taxonomy" id="172846"/>
    <lineage>
        <taxon>Eukaryota</taxon>
        <taxon>Metazoa</taxon>
        <taxon>Ecdysozoa</taxon>
        <taxon>Arthropoda</taxon>
        <taxon>Chelicerata</taxon>
        <taxon>Arachnida</taxon>
        <taxon>Araneae</taxon>
        <taxon>Araneomorphae</taxon>
        <taxon>Entelegynae</taxon>
        <taxon>Araneoidea</taxon>
        <taxon>Araneidae</taxon>
        <taxon>Caerostris</taxon>
    </lineage>
</organism>
<name>A0AAV4NDF1_CAEEX</name>
<evidence type="ECO:0000313" key="2">
    <source>
        <dbReference type="Proteomes" id="UP001054945"/>
    </source>
</evidence>
<gene>
    <name evidence="1" type="ORF">CEXT_211251</name>
</gene>
<sequence>MTTVTSQLLDSLKFVLKQLHRKCSVIATWRAVIFIDMASGKRIPSTLMGESPVLINQTVEIFVTSPVGELLATCGNPGSALLAGGKQTIRMSRCEAVARGCRTRLAADLMMETPPPSNTTGTHSAFFIHSGDLIEVRPCFQTSFSRNSCPGA</sequence>
<accession>A0AAV4NDF1</accession>
<evidence type="ECO:0000313" key="1">
    <source>
        <dbReference type="EMBL" id="GIX81996.1"/>
    </source>
</evidence>
<dbReference type="AlphaFoldDB" id="A0AAV4NDF1"/>
<proteinExistence type="predicted"/>
<keyword evidence="2" id="KW-1185">Reference proteome</keyword>
<dbReference type="EMBL" id="BPLR01020732">
    <property type="protein sequence ID" value="GIX81996.1"/>
    <property type="molecule type" value="Genomic_DNA"/>
</dbReference>
<protein>
    <submittedName>
        <fullName evidence="1">Uncharacterized protein</fullName>
    </submittedName>
</protein>
<reference evidence="1 2" key="1">
    <citation type="submission" date="2021-06" db="EMBL/GenBank/DDBJ databases">
        <title>Caerostris extrusa draft genome.</title>
        <authorList>
            <person name="Kono N."/>
            <person name="Arakawa K."/>
        </authorList>
    </citation>
    <scope>NUCLEOTIDE SEQUENCE [LARGE SCALE GENOMIC DNA]</scope>
</reference>
<comment type="caution">
    <text evidence="1">The sequence shown here is derived from an EMBL/GenBank/DDBJ whole genome shotgun (WGS) entry which is preliminary data.</text>
</comment>
<dbReference type="Proteomes" id="UP001054945">
    <property type="component" value="Unassembled WGS sequence"/>
</dbReference>